<dbReference type="GO" id="GO:0051536">
    <property type="term" value="F:iron-sulfur cluster binding"/>
    <property type="evidence" value="ECO:0007669"/>
    <property type="project" value="UniProtKB-KW"/>
</dbReference>
<dbReference type="BioCyc" id="SCEL448385:SCE_RS00670-MONOMER"/>
<keyword evidence="9" id="KW-1185">Reference proteome</keyword>
<dbReference type="SFLD" id="SFLDS00029">
    <property type="entry name" value="Radical_SAM"/>
    <property type="match status" value="1"/>
</dbReference>
<evidence type="ECO:0000256" key="6">
    <source>
        <dbReference type="SAM" id="MobiDB-lite"/>
    </source>
</evidence>
<evidence type="ECO:0000256" key="5">
    <source>
        <dbReference type="PIRSR" id="PIRSR004869-50"/>
    </source>
</evidence>
<evidence type="ECO:0000256" key="2">
    <source>
        <dbReference type="ARBA" id="ARBA00022723"/>
    </source>
</evidence>
<accession>A9GLK9</accession>
<dbReference type="EC" id="1.97.1.4" evidence="8"/>
<dbReference type="GO" id="GO:0016829">
    <property type="term" value="F:lyase activity"/>
    <property type="evidence" value="ECO:0007669"/>
    <property type="project" value="UniProtKB-KW"/>
</dbReference>
<keyword evidence="8" id="KW-0670">Pyruvate</keyword>
<keyword evidence="2 5" id="KW-0479">Metal-binding</keyword>
<dbReference type="PIRSF" id="PIRSF004869">
    <property type="entry name" value="PflX_prd"/>
    <property type="match status" value="1"/>
</dbReference>
<evidence type="ECO:0000256" key="1">
    <source>
        <dbReference type="ARBA" id="ARBA00022691"/>
    </source>
</evidence>
<dbReference type="HOGENOM" id="CLU_062674_0_1_7"/>
<dbReference type="EMBL" id="AM746676">
    <property type="protein sequence ID" value="CAN90289.1"/>
    <property type="molecule type" value="Genomic_DNA"/>
</dbReference>
<feature type="region of interest" description="Disordered" evidence="6">
    <location>
        <begin position="1"/>
        <end position="23"/>
    </location>
</feature>
<reference evidence="8 9" key="1">
    <citation type="journal article" date="2007" name="Nat. Biotechnol.">
        <title>Complete genome sequence of the myxobacterium Sorangium cellulosum.</title>
        <authorList>
            <person name="Schneiker S."/>
            <person name="Perlova O."/>
            <person name="Kaiser O."/>
            <person name="Gerth K."/>
            <person name="Alici A."/>
            <person name="Altmeyer M.O."/>
            <person name="Bartels D."/>
            <person name="Bekel T."/>
            <person name="Beyer S."/>
            <person name="Bode E."/>
            <person name="Bode H.B."/>
            <person name="Bolten C.J."/>
            <person name="Choudhuri J.V."/>
            <person name="Doss S."/>
            <person name="Elnakady Y.A."/>
            <person name="Frank B."/>
            <person name="Gaigalat L."/>
            <person name="Goesmann A."/>
            <person name="Groeger C."/>
            <person name="Gross F."/>
            <person name="Jelsbak L."/>
            <person name="Jelsbak L."/>
            <person name="Kalinowski J."/>
            <person name="Kegler C."/>
            <person name="Knauber T."/>
            <person name="Konietzny S."/>
            <person name="Kopp M."/>
            <person name="Krause L."/>
            <person name="Krug D."/>
            <person name="Linke B."/>
            <person name="Mahmud T."/>
            <person name="Martinez-Arias R."/>
            <person name="McHardy A.C."/>
            <person name="Merai M."/>
            <person name="Meyer F."/>
            <person name="Mormann S."/>
            <person name="Munoz-Dorado J."/>
            <person name="Perez J."/>
            <person name="Pradella S."/>
            <person name="Rachid S."/>
            <person name="Raddatz G."/>
            <person name="Rosenau F."/>
            <person name="Rueckert C."/>
            <person name="Sasse F."/>
            <person name="Scharfe M."/>
            <person name="Schuster S.C."/>
            <person name="Suen G."/>
            <person name="Treuner-Lange A."/>
            <person name="Velicer G.J."/>
            <person name="Vorholter F.-J."/>
            <person name="Weissman K.J."/>
            <person name="Welch R.D."/>
            <person name="Wenzel S.C."/>
            <person name="Whitworth D.E."/>
            <person name="Wilhelm S."/>
            <person name="Wittmann C."/>
            <person name="Bloecker H."/>
            <person name="Puehler A."/>
            <person name="Mueller R."/>
        </authorList>
    </citation>
    <scope>NUCLEOTIDE SEQUENCE [LARGE SCALE GENOMIC DNA]</scope>
    <source>
        <strain evidence="9">So ce56</strain>
    </source>
</reference>
<dbReference type="CDD" id="cd01335">
    <property type="entry name" value="Radical_SAM"/>
    <property type="match status" value="1"/>
</dbReference>
<dbReference type="InterPro" id="IPR058240">
    <property type="entry name" value="rSAM_sf"/>
</dbReference>
<dbReference type="InterPro" id="IPR007197">
    <property type="entry name" value="rSAM"/>
</dbReference>
<dbReference type="STRING" id="448385.sce0132"/>
<dbReference type="Proteomes" id="UP000002139">
    <property type="component" value="Chromosome"/>
</dbReference>
<dbReference type="SUPFAM" id="SSF102114">
    <property type="entry name" value="Radical SAM enzymes"/>
    <property type="match status" value="1"/>
</dbReference>
<dbReference type="Gene3D" id="3.20.20.70">
    <property type="entry name" value="Aldolase class I"/>
    <property type="match status" value="1"/>
</dbReference>
<evidence type="ECO:0000259" key="7">
    <source>
        <dbReference type="Pfam" id="PF04055"/>
    </source>
</evidence>
<keyword evidence="8" id="KW-0456">Lyase</keyword>
<keyword evidence="8" id="KW-0560">Oxidoreductase</keyword>
<dbReference type="AlphaFoldDB" id="A9GLK9"/>
<evidence type="ECO:0000256" key="3">
    <source>
        <dbReference type="ARBA" id="ARBA00023004"/>
    </source>
</evidence>
<feature type="domain" description="Radical SAM core" evidence="7">
    <location>
        <begin position="117"/>
        <end position="226"/>
    </location>
</feature>
<dbReference type="GO" id="GO:0046872">
    <property type="term" value="F:metal ion binding"/>
    <property type="evidence" value="ECO:0007669"/>
    <property type="project" value="UniProtKB-KW"/>
</dbReference>
<dbReference type="InterPro" id="IPR040085">
    <property type="entry name" value="MJ0674-like"/>
</dbReference>
<sequence>MQPDEPRPSQGPPDHLCGDPAGPPVCGLPRAPYPRGMPSETYPAYLAAHASGELERRAEEAVRALARCEICPRNCRVDRLADRAKVCSTGRRARVSTYFPHFGEEDCLRGWAGSGTIFFSFCNLKCVFCQNHDASQAGDGDEVSPERLAEMMLELQAMGCHNINFVTPEHVVPEILEALPLAIRGGLRLPLVYNTSAYDSMESLAWMDGVIDIYMPDFKVWTKESGIRYLKAKDYREVACRTIREMDRQVGPLQLGPDGLARRGVLVRHLVMPGLLDESRAIFEFLAREVSADTYVNIMGQYRPEYRASEYPEIDRRPTVDEITAARRLGREAGLHRFDARRPQRLFVVG</sequence>
<evidence type="ECO:0000313" key="9">
    <source>
        <dbReference type="Proteomes" id="UP000002139"/>
    </source>
</evidence>
<gene>
    <name evidence="8" type="primary">pflA1</name>
    <name evidence="8" type="ordered locus">sce0132</name>
</gene>
<dbReference type="eggNOG" id="COG1313">
    <property type="taxonomic scope" value="Bacteria"/>
</dbReference>
<feature type="binding site" evidence="5">
    <location>
        <position position="126"/>
    </location>
    <ligand>
        <name>[4Fe-4S] cluster</name>
        <dbReference type="ChEBI" id="CHEBI:49883"/>
        <note>4Fe-4S-S-AdoMet</note>
    </ligand>
</feature>
<dbReference type="InterPro" id="IPR013785">
    <property type="entry name" value="Aldolase_TIM"/>
</dbReference>
<feature type="binding site" evidence="5">
    <location>
        <position position="122"/>
    </location>
    <ligand>
        <name>[4Fe-4S] cluster</name>
        <dbReference type="ChEBI" id="CHEBI:49883"/>
        <note>4Fe-4S-S-AdoMet</note>
    </ligand>
</feature>
<proteinExistence type="predicted"/>
<dbReference type="SMR" id="A9GLK9"/>
<comment type="cofactor">
    <cofactor evidence="5">
        <name>[4Fe-4S] cluster</name>
        <dbReference type="ChEBI" id="CHEBI:49883"/>
    </cofactor>
    <text evidence="5">Binds 1 [4Fe-4S] cluster. The cluster is coordinated with 3 cysteines and an exchangeable S-adenosyl-L-methionine.</text>
</comment>
<keyword evidence="3 5" id="KW-0408">Iron</keyword>
<evidence type="ECO:0000313" key="8">
    <source>
        <dbReference type="EMBL" id="CAN90289.1"/>
    </source>
</evidence>
<keyword evidence="1 5" id="KW-0949">S-adenosyl-L-methionine</keyword>
<dbReference type="KEGG" id="scl:sce0132"/>
<keyword evidence="4 5" id="KW-0411">Iron-sulfur</keyword>
<feature type="binding site" evidence="5">
    <location>
        <position position="129"/>
    </location>
    <ligand>
        <name>[4Fe-4S] cluster</name>
        <dbReference type="ChEBI" id="CHEBI:49883"/>
        <note>4Fe-4S-S-AdoMet</note>
    </ligand>
</feature>
<dbReference type="SFLD" id="SFLDG01099">
    <property type="entry name" value="Uncharacterised_Radical_SAM_Su"/>
    <property type="match status" value="1"/>
</dbReference>
<dbReference type="PANTHER" id="PTHR43075:SF1">
    <property type="entry name" value="FORMATE LYASE ACTIVATING ENZYME, PUTATIVE (AFU_ORTHOLOGUE AFUA_2G15630)-RELATED"/>
    <property type="match status" value="1"/>
</dbReference>
<dbReference type="PANTHER" id="PTHR43075">
    <property type="entry name" value="FORMATE LYASE ACTIVATING ENZYME, PUTATIVE (AFU_ORTHOLOGUE AFUA_2G15630)-RELATED"/>
    <property type="match status" value="1"/>
</dbReference>
<name>A9GLK9_SORC5</name>
<organism evidence="8 9">
    <name type="scientific">Sorangium cellulosum (strain So ce56)</name>
    <name type="common">Polyangium cellulosum (strain So ce56)</name>
    <dbReference type="NCBI Taxonomy" id="448385"/>
    <lineage>
        <taxon>Bacteria</taxon>
        <taxon>Pseudomonadati</taxon>
        <taxon>Myxococcota</taxon>
        <taxon>Polyangia</taxon>
        <taxon>Polyangiales</taxon>
        <taxon>Polyangiaceae</taxon>
        <taxon>Sorangium</taxon>
    </lineage>
</organism>
<protein>
    <submittedName>
        <fullName evidence="8">Pyruvate formate lyase activating enzyme</fullName>
        <ecNumber evidence="8">1.97.1.4</ecNumber>
    </submittedName>
</protein>
<dbReference type="InterPro" id="IPR016431">
    <property type="entry name" value="Pyrv-formate_lyase-activ_prd"/>
</dbReference>
<dbReference type="GO" id="GO:0043365">
    <property type="term" value="F:[formate-C-acetyltransferase]-activating enzyme activity"/>
    <property type="evidence" value="ECO:0007669"/>
    <property type="project" value="UniProtKB-EC"/>
</dbReference>
<evidence type="ECO:0000256" key="4">
    <source>
        <dbReference type="ARBA" id="ARBA00023014"/>
    </source>
</evidence>
<dbReference type="Pfam" id="PF04055">
    <property type="entry name" value="Radical_SAM"/>
    <property type="match status" value="1"/>
</dbReference>